<dbReference type="Proteomes" id="UP001396334">
    <property type="component" value="Unassembled WGS sequence"/>
</dbReference>
<organism evidence="1 2">
    <name type="scientific">Hibiscus sabdariffa</name>
    <name type="common">roselle</name>
    <dbReference type="NCBI Taxonomy" id="183260"/>
    <lineage>
        <taxon>Eukaryota</taxon>
        <taxon>Viridiplantae</taxon>
        <taxon>Streptophyta</taxon>
        <taxon>Embryophyta</taxon>
        <taxon>Tracheophyta</taxon>
        <taxon>Spermatophyta</taxon>
        <taxon>Magnoliopsida</taxon>
        <taxon>eudicotyledons</taxon>
        <taxon>Gunneridae</taxon>
        <taxon>Pentapetalae</taxon>
        <taxon>rosids</taxon>
        <taxon>malvids</taxon>
        <taxon>Malvales</taxon>
        <taxon>Malvaceae</taxon>
        <taxon>Malvoideae</taxon>
        <taxon>Hibiscus</taxon>
    </lineage>
</organism>
<gene>
    <name evidence="1" type="ORF">V6N11_001287</name>
</gene>
<protein>
    <submittedName>
        <fullName evidence="1">Uncharacterized protein</fullName>
    </submittedName>
</protein>
<evidence type="ECO:0000313" key="1">
    <source>
        <dbReference type="EMBL" id="KAK9018309.1"/>
    </source>
</evidence>
<sequence>MVHGFLELPVASIVGCAGGKSPVAVLELDCNSYQDKDFEIPISNLNYSLDNAVNLSTALTYTESNLVPVPIIVVPTVTESGMEVIVSKGVA</sequence>
<accession>A0ABR2S010</accession>
<reference evidence="1 2" key="1">
    <citation type="journal article" date="2024" name="G3 (Bethesda)">
        <title>Genome assembly of Hibiscus sabdariffa L. provides insights into metabolisms of medicinal natural products.</title>
        <authorList>
            <person name="Kim T."/>
        </authorList>
    </citation>
    <scope>NUCLEOTIDE SEQUENCE [LARGE SCALE GENOMIC DNA]</scope>
    <source>
        <strain evidence="1">TK-2024</strain>
        <tissue evidence="1">Old leaves</tissue>
    </source>
</reference>
<comment type="caution">
    <text evidence="1">The sequence shown here is derived from an EMBL/GenBank/DDBJ whole genome shotgun (WGS) entry which is preliminary data.</text>
</comment>
<proteinExistence type="predicted"/>
<dbReference type="EMBL" id="JBBPBN010000019">
    <property type="protein sequence ID" value="KAK9018309.1"/>
    <property type="molecule type" value="Genomic_DNA"/>
</dbReference>
<name>A0ABR2S010_9ROSI</name>
<keyword evidence="2" id="KW-1185">Reference proteome</keyword>
<evidence type="ECO:0000313" key="2">
    <source>
        <dbReference type="Proteomes" id="UP001396334"/>
    </source>
</evidence>